<dbReference type="SUPFAM" id="SSF116907">
    <property type="entry name" value="Hook domain"/>
    <property type="match status" value="1"/>
</dbReference>
<dbReference type="Proteomes" id="UP001153365">
    <property type="component" value="Unassembled WGS sequence"/>
</dbReference>
<proteinExistence type="predicted"/>
<sequence length="113" mass="13016">MNQHEESIDSDEKDFKSLEDVVISGDLLWKVIYSLDSNFFRATRPSSISGAMSEAWVCRFSSYKKMYNLIVREKLRKSMKKNPVPNLQKISKDDDLNESVSLCMIILTFATLV</sequence>
<dbReference type="InterPro" id="IPR036872">
    <property type="entry name" value="CH_dom_sf"/>
</dbReference>
<reference evidence="1" key="1">
    <citation type="submission" date="2022-06" db="EMBL/GenBank/DDBJ databases">
        <authorList>
            <consortium name="SYNGENTA / RWTH Aachen University"/>
        </authorList>
    </citation>
    <scope>NUCLEOTIDE SEQUENCE</scope>
</reference>
<accession>A0AAV0BAX6</accession>
<evidence type="ECO:0000313" key="1">
    <source>
        <dbReference type="EMBL" id="CAH7682253.1"/>
    </source>
</evidence>
<dbReference type="EMBL" id="CALTRL010003970">
    <property type="protein sequence ID" value="CAH7682253.1"/>
    <property type="molecule type" value="Genomic_DNA"/>
</dbReference>
<protein>
    <submittedName>
        <fullName evidence="1">Uncharacterized protein</fullName>
    </submittedName>
</protein>
<evidence type="ECO:0000313" key="2">
    <source>
        <dbReference type="Proteomes" id="UP001153365"/>
    </source>
</evidence>
<comment type="caution">
    <text evidence="1">The sequence shown here is derived from an EMBL/GenBank/DDBJ whole genome shotgun (WGS) entry which is preliminary data.</text>
</comment>
<organism evidence="1 2">
    <name type="scientific">Phakopsora pachyrhizi</name>
    <name type="common">Asian soybean rust disease fungus</name>
    <dbReference type="NCBI Taxonomy" id="170000"/>
    <lineage>
        <taxon>Eukaryota</taxon>
        <taxon>Fungi</taxon>
        <taxon>Dikarya</taxon>
        <taxon>Basidiomycota</taxon>
        <taxon>Pucciniomycotina</taxon>
        <taxon>Pucciniomycetes</taxon>
        <taxon>Pucciniales</taxon>
        <taxon>Phakopsoraceae</taxon>
        <taxon>Phakopsora</taxon>
    </lineage>
</organism>
<name>A0AAV0BAX6_PHAPC</name>
<dbReference type="Gene3D" id="1.10.418.10">
    <property type="entry name" value="Calponin-like domain"/>
    <property type="match status" value="1"/>
</dbReference>
<dbReference type="AlphaFoldDB" id="A0AAV0BAX6"/>
<gene>
    <name evidence="1" type="ORF">PPACK8108_LOCUS15057</name>
</gene>
<keyword evidence="2" id="KW-1185">Reference proteome</keyword>